<dbReference type="EMBL" id="WOEZ01000292">
    <property type="protein sequence ID" value="NPT61907.1"/>
    <property type="molecule type" value="Genomic_DNA"/>
</dbReference>
<gene>
    <name evidence="1" type="ORF">GNZ13_47160</name>
</gene>
<proteinExistence type="predicted"/>
<organism evidence="1 2">
    <name type="scientific">Paraburkholderia elongata</name>
    <dbReference type="NCBI Taxonomy" id="2675747"/>
    <lineage>
        <taxon>Bacteria</taxon>
        <taxon>Pseudomonadati</taxon>
        <taxon>Pseudomonadota</taxon>
        <taxon>Betaproteobacteria</taxon>
        <taxon>Burkholderiales</taxon>
        <taxon>Burkholderiaceae</taxon>
        <taxon>Paraburkholderia</taxon>
    </lineage>
</organism>
<dbReference type="RefSeq" id="WP_172177983.1">
    <property type="nucleotide sequence ID" value="NZ_WOEZ01000292.1"/>
</dbReference>
<name>A0A972P214_9BURK</name>
<evidence type="ECO:0000313" key="1">
    <source>
        <dbReference type="EMBL" id="NPT61907.1"/>
    </source>
</evidence>
<evidence type="ECO:0000313" key="2">
    <source>
        <dbReference type="Proteomes" id="UP000655523"/>
    </source>
</evidence>
<comment type="caution">
    <text evidence="1">The sequence shown here is derived from an EMBL/GenBank/DDBJ whole genome shotgun (WGS) entry which is preliminary data.</text>
</comment>
<accession>A0A972P214</accession>
<protein>
    <submittedName>
        <fullName evidence="1">Uncharacterized protein</fullName>
    </submittedName>
</protein>
<reference evidence="1 2" key="1">
    <citation type="submission" date="2019-11" db="EMBL/GenBank/DDBJ databases">
        <title>Metabolism of dissolved organic matter in forest soils.</title>
        <authorList>
            <person name="Cyle K.T."/>
            <person name="Wilhelm R.C."/>
            <person name="Martinez C.E."/>
        </authorList>
    </citation>
    <scope>NUCLEOTIDE SEQUENCE [LARGE SCALE GENOMIC DNA]</scope>
    <source>
        <strain evidence="1 2">5N</strain>
    </source>
</reference>
<sequence length="76" mass="8266">MEVADAREQRPVAAEFVDYVGERQHADDALRMSGSPFAQAAIKGRKATNTAVYSGMQVNIVGDSIEATQSRQRPTL</sequence>
<keyword evidence="2" id="KW-1185">Reference proteome</keyword>
<dbReference type="Proteomes" id="UP000655523">
    <property type="component" value="Unassembled WGS sequence"/>
</dbReference>
<dbReference type="AlphaFoldDB" id="A0A972P214"/>